<dbReference type="InterPro" id="IPR032465">
    <property type="entry name" value="ACMSD"/>
</dbReference>
<gene>
    <name evidence="3" type="ORF">CU100_26385</name>
</gene>
<evidence type="ECO:0000259" key="2">
    <source>
        <dbReference type="Pfam" id="PF04909"/>
    </source>
</evidence>
<dbReference type="Pfam" id="PF04909">
    <property type="entry name" value="Amidohydro_2"/>
    <property type="match status" value="1"/>
</dbReference>
<name>A0A2P7AKG4_9HYPH</name>
<proteinExistence type="predicted"/>
<accession>A0A2P7AKG4</accession>
<dbReference type="PANTHER" id="PTHR21240">
    <property type="entry name" value="2-AMINO-3-CARBOXYLMUCONATE-6-SEMIALDEHYDE DECARBOXYLASE"/>
    <property type="match status" value="1"/>
</dbReference>
<dbReference type="GO" id="GO:0016831">
    <property type="term" value="F:carboxy-lyase activity"/>
    <property type="evidence" value="ECO:0007669"/>
    <property type="project" value="InterPro"/>
</dbReference>
<dbReference type="SUPFAM" id="SSF51556">
    <property type="entry name" value="Metallo-dependent hydrolases"/>
    <property type="match status" value="1"/>
</dbReference>
<dbReference type="InterPro" id="IPR032466">
    <property type="entry name" value="Metal_Hydrolase"/>
</dbReference>
<dbReference type="RefSeq" id="WP_106719601.1">
    <property type="nucleotide sequence ID" value="NZ_JACHXT010000003.1"/>
</dbReference>
<dbReference type="OrthoDB" id="1407586at2"/>
<dbReference type="PROSITE" id="PS51257">
    <property type="entry name" value="PROKAR_LIPOPROTEIN"/>
    <property type="match status" value="1"/>
</dbReference>
<reference evidence="4" key="1">
    <citation type="submission" date="2017-11" db="EMBL/GenBank/DDBJ databases">
        <authorList>
            <person name="Kuznetsova I."/>
            <person name="Sazanova A."/>
            <person name="Chirak E."/>
            <person name="Safronova V."/>
            <person name="Willems A."/>
        </authorList>
    </citation>
    <scope>NUCLEOTIDE SEQUENCE [LARGE SCALE GENOMIC DNA]</scope>
    <source>
        <strain evidence="4">PEPV15</strain>
    </source>
</reference>
<feature type="domain" description="Amidohydrolase-related" evidence="2">
    <location>
        <begin position="304"/>
        <end position="535"/>
    </location>
</feature>
<keyword evidence="1" id="KW-0456">Lyase</keyword>
<sequence>MRRRDFLRHTTLSAAVLTGGCNRTNPDPLQPSAKHLIVDAHCHVFNASDLPAARFLRQVVIRDFPKQSAMMKTFEIRDPDVTDRFIELILTLLGTDKAPTAKEEIAFLKGIPKAPARREPAEAREAAITDTANFLVMLDRRRRNIVTMTAPTRRQKRRVAGDEKFLAYMLGSRMEIMRSATEMSFSDARVASREVFTSKGAISRYLNWFSLFRLYRHVLVEKLIADTPGQGFRLAMLAPALVDYDEWLYEDVKSPISEQMEVMSEISVRCVRQKDGPVLHGYIGFDPLREVVFENHKGKVSSLKTVERALSEFGFAGVKLYPPMGFQPSGNRRPYPQRSLDMLGFDPSRQMDEALRKLYALCMKLDAPILAHGYSSNESGNGYAKRGDPHYWTPVFSEFPKLRVCLAHFGRFDAPSQGRENLAFPQRSWEWALGEFMKGHPRHKIYGDISYFSEALSGDAVLRKSLAANFRLWTDLFDPKVDRLIFGTDWLMLGQEKGYEHYVGSVKAFLLSDCGFAEEICDKIFRRNALNFLPLQQRSIGRARLERWYFKNGLAPQRLPLIPENIFAGLFR</sequence>
<dbReference type="EMBL" id="PGGN01000008">
    <property type="protein sequence ID" value="PSH54697.1"/>
    <property type="molecule type" value="Genomic_DNA"/>
</dbReference>
<dbReference type="InterPro" id="IPR006680">
    <property type="entry name" value="Amidohydro-rel"/>
</dbReference>
<dbReference type="Gene3D" id="3.20.20.140">
    <property type="entry name" value="Metal-dependent hydrolases"/>
    <property type="match status" value="1"/>
</dbReference>
<comment type="caution">
    <text evidence="3">The sequence shown here is derived from an EMBL/GenBank/DDBJ whole genome shotgun (WGS) entry which is preliminary data.</text>
</comment>
<dbReference type="Proteomes" id="UP000241158">
    <property type="component" value="Unassembled WGS sequence"/>
</dbReference>
<dbReference type="AlphaFoldDB" id="A0A2P7AKG4"/>
<dbReference type="GO" id="GO:0016787">
    <property type="term" value="F:hydrolase activity"/>
    <property type="evidence" value="ECO:0007669"/>
    <property type="project" value="InterPro"/>
</dbReference>
<evidence type="ECO:0000313" key="3">
    <source>
        <dbReference type="EMBL" id="PSH54697.1"/>
    </source>
</evidence>
<protein>
    <recommendedName>
        <fullName evidence="2">Amidohydrolase-related domain-containing protein</fullName>
    </recommendedName>
</protein>
<keyword evidence="4" id="KW-1185">Reference proteome</keyword>
<evidence type="ECO:0000313" key="4">
    <source>
        <dbReference type="Proteomes" id="UP000241158"/>
    </source>
</evidence>
<evidence type="ECO:0000256" key="1">
    <source>
        <dbReference type="ARBA" id="ARBA00023239"/>
    </source>
</evidence>
<organism evidence="3 4">
    <name type="scientific">Phyllobacterium endophyticum</name>
    <dbReference type="NCBI Taxonomy" id="1149773"/>
    <lineage>
        <taxon>Bacteria</taxon>
        <taxon>Pseudomonadati</taxon>
        <taxon>Pseudomonadota</taxon>
        <taxon>Alphaproteobacteria</taxon>
        <taxon>Hyphomicrobiales</taxon>
        <taxon>Phyllobacteriaceae</taxon>
        <taxon>Phyllobacterium</taxon>
    </lineage>
</organism>